<gene>
    <name evidence="1" type="ORF">NB640_11120</name>
</gene>
<keyword evidence="2" id="KW-1185">Reference proteome</keyword>
<organism evidence="1 2">
    <name type="scientific">Oxalobacter vibrioformis</name>
    <dbReference type="NCBI Taxonomy" id="933080"/>
    <lineage>
        <taxon>Bacteria</taxon>
        <taxon>Pseudomonadati</taxon>
        <taxon>Pseudomonadota</taxon>
        <taxon>Betaproteobacteria</taxon>
        <taxon>Burkholderiales</taxon>
        <taxon>Oxalobacteraceae</taxon>
        <taxon>Oxalobacter</taxon>
    </lineage>
</organism>
<dbReference type="KEGG" id="ovb:NB640_11120"/>
<accession>A0A9E9P391</accession>
<name>A0A9E9P391_9BURK</name>
<dbReference type="Proteomes" id="UP001156215">
    <property type="component" value="Chromosome"/>
</dbReference>
<proteinExistence type="predicted"/>
<dbReference type="AlphaFoldDB" id="A0A9E9P391"/>
<evidence type="ECO:0000313" key="1">
    <source>
        <dbReference type="EMBL" id="WAW09763.1"/>
    </source>
</evidence>
<dbReference type="EMBL" id="CP098242">
    <property type="protein sequence ID" value="WAW09763.1"/>
    <property type="molecule type" value="Genomic_DNA"/>
</dbReference>
<protein>
    <submittedName>
        <fullName evidence="1">Uncharacterized protein</fullName>
    </submittedName>
</protein>
<evidence type="ECO:0000313" key="2">
    <source>
        <dbReference type="Proteomes" id="UP001156215"/>
    </source>
</evidence>
<dbReference type="RefSeq" id="WP_269308767.1">
    <property type="nucleotide sequence ID" value="NZ_CP098242.1"/>
</dbReference>
<reference evidence="1" key="1">
    <citation type="journal article" date="2022" name="Front. Microbiol.">
        <title>New perspectives on an old grouping: The genomic and phenotypic variability of Oxalobacter formigenes and the implications for calcium oxalate stone prevention.</title>
        <authorList>
            <person name="Chmiel J.A."/>
            <person name="Carr C."/>
            <person name="Stuivenberg G.A."/>
            <person name="Venema R."/>
            <person name="Chanyi R.M."/>
            <person name="Al K.F."/>
            <person name="Giguere D."/>
            <person name="Say H."/>
            <person name="Akouris P.P."/>
            <person name="Dominguez Romero S.A."/>
            <person name="Kwong A."/>
            <person name="Tai V."/>
            <person name="Koval S.F."/>
            <person name="Razvi H."/>
            <person name="Bjazevic J."/>
            <person name="Burton J.P."/>
        </authorList>
    </citation>
    <scope>NUCLEOTIDE SEQUENCE</scope>
    <source>
        <strain evidence="1">WoOx3</strain>
    </source>
</reference>
<sequence>MNHHADINDNIDHIDTIMIYSIDLDEAMAYDNNNSAERFSKTEAVKEASCCQPLSDNSMTFIRNTDMNDGKKSRQKTRTRLPQSTGNNRVLQYLNHTRTIVGREPFKGLVIAAMAGFLVHARLFR</sequence>